<name>A0A8S9WM86_APOLU</name>
<sequence length="103" mass="11704">MLQTIIRCQQKTHLSRMFKILQKSTRYGDSSKISHRKGNLKSHIICKHPSTKAEFNVDISVVQLVPENINVAVIYSVTYGWSVGKNSNSRVHVVPTRLTGRKI</sequence>
<evidence type="ECO:0000313" key="2">
    <source>
        <dbReference type="Proteomes" id="UP000466442"/>
    </source>
</evidence>
<keyword evidence="2" id="KW-1185">Reference proteome</keyword>
<dbReference type="Proteomes" id="UP000466442">
    <property type="component" value="Unassembled WGS sequence"/>
</dbReference>
<proteinExistence type="predicted"/>
<comment type="caution">
    <text evidence="1">The sequence shown here is derived from an EMBL/GenBank/DDBJ whole genome shotgun (WGS) entry which is preliminary data.</text>
</comment>
<reference evidence="1" key="1">
    <citation type="journal article" date="2021" name="Mol. Ecol. Resour.">
        <title>Apolygus lucorum genome provides insights into omnivorousness and mesophyll feeding.</title>
        <authorList>
            <person name="Liu Y."/>
            <person name="Liu H."/>
            <person name="Wang H."/>
            <person name="Huang T."/>
            <person name="Liu B."/>
            <person name="Yang B."/>
            <person name="Yin L."/>
            <person name="Li B."/>
            <person name="Zhang Y."/>
            <person name="Zhang S."/>
            <person name="Jiang F."/>
            <person name="Zhang X."/>
            <person name="Ren Y."/>
            <person name="Wang B."/>
            <person name="Wang S."/>
            <person name="Lu Y."/>
            <person name="Wu K."/>
            <person name="Fan W."/>
            <person name="Wang G."/>
        </authorList>
    </citation>
    <scope>NUCLEOTIDE SEQUENCE</scope>
    <source>
        <strain evidence="1">12Hb</strain>
    </source>
</reference>
<evidence type="ECO:0000313" key="1">
    <source>
        <dbReference type="EMBL" id="KAF6197381.1"/>
    </source>
</evidence>
<dbReference type="AlphaFoldDB" id="A0A8S9WM86"/>
<protein>
    <submittedName>
        <fullName evidence="1">Uncharacterized protein</fullName>
    </submittedName>
</protein>
<gene>
    <name evidence="1" type="ORF">GE061_020265</name>
</gene>
<accession>A0A8S9WM86</accession>
<dbReference type="EMBL" id="WIXP02000101">
    <property type="protein sequence ID" value="KAF6197381.1"/>
    <property type="molecule type" value="Genomic_DNA"/>
</dbReference>
<organism evidence="1 2">
    <name type="scientific">Apolygus lucorum</name>
    <name type="common">Small green plant bug</name>
    <name type="synonym">Lygocoris lucorum</name>
    <dbReference type="NCBI Taxonomy" id="248454"/>
    <lineage>
        <taxon>Eukaryota</taxon>
        <taxon>Metazoa</taxon>
        <taxon>Ecdysozoa</taxon>
        <taxon>Arthropoda</taxon>
        <taxon>Hexapoda</taxon>
        <taxon>Insecta</taxon>
        <taxon>Pterygota</taxon>
        <taxon>Neoptera</taxon>
        <taxon>Paraneoptera</taxon>
        <taxon>Hemiptera</taxon>
        <taxon>Heteroptera</taxon>
        <taxon>Panheteroptera</taxon>
        <taxon>Cimicomorpha</taxon>
        <taxon>Miridae</taxon>
        <taxon>Mirini</taxon>
        <taxon>Apolygus</taxon>
    </lineage>
</organism>